<accession>A0A6A5BRJ9</accession>
<proteinExistence type="predicted"/>
<gene>
    <name evidence="1" type="ORF">FDP41_003965</name>
</gene>
<dbReference type="VEuPathDB" id="AmoebaDB:NfTy_062990"/>
<comment type="caution">
    <text evidence="1">The sequence shown here is derived from an EMBL/GenBank/DDBJ whole genome shotgun (WGS) entry which is preliminary data.</text>
</comment>
<dbReference type="OrthoDB" id="10266263at2759"/>
<dbReference type="RefSeq" id="XP_044562025.1">
    <property type="nucleotide sequence ID" value="XM_044707327.1"/>
</dbReference>
<sequence>MVKIKIGGDDGTSTYTVLRGQPTNTLVKGWEMKIEIDGSSGTVSGSNKNEGSKAKKTYTGTYLNNQLDVRVTIDDGRIITYKGSFPLVNGNPVKLDFYVEQGGAGSASGDKGVNSGILEIK</sequence>
<protein>
    <submittedName>
        <fullName evidence="1">Uncharacterized protein</fullName>
    </submittedName>
</protein>
<dbReference type="GeneID" id="68111183"/>
<organism evidence="1 2">
    <name type="scientific">Naegleria fowleri</name>
    <name type="common">Brain eating amoeba</name>
    <dbReference type="NCBI Taxonomy" id="5763"/>
    <lineage>
        <taxon>Eukaryota</taxon>
        <taxon>Discoba</taxon>
        <taxon>Heterolobosea</taxon>
        <taxon>Tetramitia</taxon>
        <taxon>Eutetramitia</taxon>
        <taxon>Vahlkampfiidae</taxon>
        <taxon>Naegleria</taxon>
    </lineage>
</organism>
<name>A0A6A5BRJ9_NAEFO</name>
<dbReference type="Proteomes" id="UP000444721">
    <property type="component" value="Unassembled WGS sequence"/>
</dbReference>
<dbReference type="VEuPathDB" id="AmoebaDB:FDP41_003965"/>
<keyword evidence="2" id="KW-1185">Reference proteome</keyword>
<reference evidence="1 2" key="1">
    <citation type="journal article" date="2019" name="Sci. Rep.">
        <title>Nanopore sequencing improves the draft genome of the human pathogenic amoeba Naegleria fowleri.</title>
        <authorList>
            <person name="Liechti N."/>
            <person name="Schurch N."/>
            <person name="Bruggmann R."/>
            <person name="Wittwer M."/>
        </authorList>
    </citation>
    <scope>NUCLEOTIDE SEQUENCE [LARGE SCALE GENOMIC DNA]</scope>
    <source>
        <strain evidence="1 2">ATCC 30894</strain>
    </source>
</reference>
<evidence type="ECO:0000313" key="2">
    <source>
        <dbReference type="Proteomes" id="UP000444721"/>
    </source>
</evidence>
<dbReference type="AlphaFoldDB" id="A0A6A5BRJ9"/>
<dbReference type="EMBL" id="VFQX01000035">
    <property type="protein sequence ID" value="KAF0977312.1"/>
    <property type="molecule type" value="Genomic_DNA"/>
</dbReference>
<evidence type="ECO:0000313" key="1">
    <source>
        <dbReference type="EMBL" id="KAF0977312.1"/>
    </source>
</evidence>
<dbReference type="VEuPathDB" id="AmoebaDB:NF0046810"/>